<evidence type="ECO:0000313" key="3">
    <source>
        <dbReference type="EMBL" id="KAK6334139.1"/>
    </source>
</evidence>
<evidence type="ECO:0000313" key="4">
    <source>
        <dbReference type="Proteomes" id="UP001375240"/>
    </source>
</evidence>
<keyword evidence="2" id="KW-0472">Membrane</keyword>
<evidence type="ECO:0000256" key="2">
    <source>
        <dbReference type="SAM" id="Phobius"/>
    </source>
</evidence>
<keyword evidence="4" id="KW-1185">Reference proteome</keyword>
<sequence>MAPPKNTDAHSSNQSPSASSAPVPQSGLAPGELVRVAVELSPELPLARSLYPHGEVWHDHQRPDSEWHAAIHAAIYGEKTFPAPAGSATWRSFFRLYRVKSIAVWSSPPEPAPRQGGSVDGNSATCEVTELSGVRHPDLNIVESHRRRSAMMDFHVRMELNTYVLLLVGTLYYVFQAWVDLGLTEPNRTQTVAKVIVWVLRSVGKLYALAGV</sequence>
<reference evidence="3 4" key="1">
    <citation type="submission" date="2019-10" db="EMBL/GenBank/DDBJ databases">
        <authorList>
            <person name="Palmer J.M."/>
        </authorList>
    </citation>
    <scope>NUCLEOTIDE SEQUENCE [LARGE SCALE GENOMIC DNA]</scope>
    <source>
        <strain evidence="3 4">TWF696</strain>
    </source>
</reference>
<comment type="caution">
    <text evidence="3">The sequence shown here is derived from an EMBL/GenBank/DDBJ whole genome shotgun (WGS) entry which is preliminary data.</text>
</comment>
<gene>
    <name evidence="3" type="ORF">TWF696_002641</name>
</gene>
<evidence type="ECO:0000256" key="1">
    <source>
        <dbReference type="SAM" id="MobiDB-lite"/>
    </source>
</evidence>
<protein>
    <submittedName>
        <fullName evidence="3">Uncharacterized protein</fullName>
    </submittedName>
</protein>
<dbReference type="AlphaFoldDB" id="A0AAV9U4X9"/>
<organism evidence="3 4">
    <name type="scientific">Orbilia brochopaga</name>
    <dbReference type="NCBI Taxonomy" id="3140254"/>
    <lineage>
        <taxon>Eukaryota</taxon>
        <taxon>Fungi</taxon>
        <taxon>Dikarya</taxon>
        <taxon>Ascomycota</taxon>
        <taxon>Pezizomycotina</taxon>
        <taxon>Orbiliomycetes</taxon>
        <taxon>Orbiliales</taxon>
        <taxon>Orbiliaceae</taxon>
        <taxon>Orbilia</taxon>
    </lineage>
</organism>
<feature type="transmembrane region" description="Helical" evidence="2">
    <location>
        <begin position="160"/>
        <end position="179"/>
    </location>
</feature>
<keyword evidence="2" id="KW-0812">Transmembrane</keyword>
<accession>A0AAV9U4X9</accession>
<dbReference type="Proteomes" id="UP001375240">
    <property type="component" value="Unassembled WGS sequence"/>
</dbReference>
<feature type="compositionally biased region" description="Low complexity" evidence="1">
    <location>
        <begin position="11"/>
        <end position="26"/>
    </location>
</feature>
<proteinExistence type="predicted"/>
<name>A0AAV9U4X9_9PEZI</name>
<dbReference type="EMBL" id="JAVHNQ010000013">
    <property type="protein sequence ID" value="KAK6334139.1"/>
    <property type="molecule type" value="Genomic_DNA"/>
</dbReference>
<feature type="region of interest" description="Disordered" evidence="1">
    <location>
        <begin position="1"/>
        <end position="27"/>
    </location>
</feature>
<keyword evidence="2" id="KW-1133">Transmembrane helix</keyword>